<dbReference type="PANTHER" id="PTHR45887:SF1">
    <property type="entry name" value="TRANSLATION INITIATION FACTOR EIF-2B SUBUNIT EPSILON"/>
    <property type="match status" value="1"/>
</dbReference>
<dbReference type="Proteomes" id="UP001626550">
    <property type="component" value="Unassembled WGS sequence"/>
</dbReference>
<dbReference type="GO" id="GO:0003743">
    <property type="term" value="F:translation initiation factor activity"/>
    <property type="evidence" value="ECO:0007669"/>
    <property type="project" value="UniProtKB-KW"/>
</dbReference>
<accession>A0ABD2PTI9</accession>
<organism evidence="1 2">
    <name type="scientific">Cichlidogyrus casuarinus</name>
    <dbReference type="NCBI Taxonomy" id="1844966"/>
    <lineage>
        <taxon>Eukaryota</taxon>
        <taxon>Metazoa</taxon>
        <taxon>Spiralia</taxon>
        <taxon>Lophotrochozoa</taxon>
        <taxon>Platyhelminthes</taxon>
        <taxon>Monogenea</taxon>
        <taxon>Monopisthocotylea</taxon>
        <taxon>Dactylogyridea</taxon>
        <taxon>Ancyrocephalidae</taxon>
        <taxon>Cichlidogyrus</taxon>
    </lineage>
</organism>
<sequence>MKPKNKSNKNEFLLNTEAGSCAVLYTGLNNRVLDPISRYLPECLLPVANVPAIHFVISNLLKDGFKRIIIYACRGAKILEDFIDLQYSQFSGYVEVMQGHCSKSIGDIMRDLDASEIIRNVDDFIFMPADFLCSANLYQMLEDFKKCREAMPNCVMSIAMAQISNHEPTLNSDVVQFVLVRESDHKLIQFHQHIQNVPSKTAKDTVMHQNLTAPGLWFCSKHIPPLFQDNFDYTSGQDLIHGILITEEVINYQIRINILSSDQLHFRMTCDVPRLFDSNRLLLQRKTGITHSIPPLYFDQIDSGSMKLVPGSDYIFVNTKSKISPSARLLGHCLIARDCFVGDNTILINTVLGPGCSIGANCKLRSLICTNNVTIHDNVTADLAFLSAGKGRNN</sequence>
<comment type="caution">
    <text evidence="1">The sequence shown here is derived from an EMBL/GenBank/DDBJ whole genome shotgun (WGS) entry which is preliminary data.</text>
</comment>
<dbReference type="InterPro" id="IPR029044">
    <property type="entry name" value="Nucleotide-diphossugar_trans"/>
</dbReference>
<dbReference type="Gene3D" id="2.160.10.10">
    <property type="entry name" value="Hexapeptide repeat proteins"/>
    <property type="match status" value="1"/>
</dbReference>
<keyword evidence="1" id="KW-0396">Initiation factor</keyword>
<dbReference type="SUPFAM" id="SSF53448">
    <property type="entry name" value="Nucleotide-diphospho-sugar transferases"/>
    <property type="match status" value="1"/>
</dbReference>
<name>A0ABD2PTI9_9PLAT</name>
<keyword evidence="1" id="KW-0648">Protein biosynthesis</keyword>
<evidence type="ECO:0000313" key="2">
    <source>
        <dbReference type="Proteomes" id="UP001626550"/>
    </source>
</evidence>
<reference evidence="1 2" key="1">
    <citation type="submission" date="2024-11" db="EMBL/GenBank/DDBJ databases">
        <title>Adaptive evolution of stress response genes in parasites aligns with host niche diversity.</title>
        <authorList>
            <person name="Hahn C."/>
            <person name="Resl P."/>
        </authorList>
    </citation>
    <scope>NUCLEOTIDE SEQUENCE [LARGE SCALE GENOMIC DNA]</scope>
    <source>
        <strain evidence="1">EGGRZ-B1_66</strain>
        <tissue evidence="1">Body</tissue>
    </source>
</reference>
<gene>
    <name evidence="1" type="primary">EIF2B5_1</name>
    <name evidence="1" type="ORF">Ciccas_011217</name>
</gene>
<proteinExistence type="predicted"/>
<dbReference type="Gene3D" id="3.90.550.10">
    <property type="entry name" value="Spore Coat Polysaccharide Biosynthesis Protein SpsA, Chain A"/>
    <property type="match status" value="1"/>
</dbReference>
<evidence type="ECO:0000313" key="1">
    <source>
        <dbReference type="EMBL" id="KAL3310222.1"/>
    </source>
</evidence>
<dbReference type="AlphaFoldDB" id="A0ABD2PTI9"/>
<protein>
    <submittedName>
        <fullName evidence="1">Translation initiation factor eIF-2B subunit epsilon</fullName>
    </submittedName>
</protein>
<dbReference type="InterPro" id="IPR051956">
    <property type="entry name" value="eIF2B_epsilon"/>
</dbReference>
<dbReference type="EMBL" id="JBJKFK010003136">
    <property type="protein sequence ID" value="KAL3310222.1"/>
    <property type="molecule type" value="Genomic_DNA"/>
</dbReference>
<dbReference type="PANTHER" id="PTHR45887">
    <property type="entry name" value="TRANSLATION INITIATION FACTOR EIF-2B SUBUNIT EPSILON"/>
    <property type="match status" value="1"/>
</dbReference>
<keyword evidence="2" id="KW-1185">Reference proteome</keyword>